<accession>A0ABV7LAF4</accession>
<sequence length="355" mass="37826">MSQSSGRWIVAALAALVIVGGVALYRRLNADGLPDGFASGNGRIEAVEIDISARSPGRIREILVDEGDFVEAGQVLARMDTDELEARRRQAEAGLQRAVIAVETARNVLKQREAEREAAQAVVAQREAQLDVAARKLERSERLIRTNATSQQTVDDDRAAERGARAALGAAKAQLAAVEAGIGAAKAQIVDAEAAVEAAKAAIAVITTEINDSTLRSPRAGRIQYRVAQPGEVVAAGGRVLNLVDVGDVYMTFFLPTAKAGKLAVGADARIVLDAAPDYVIPAKVSFVSDVAQFTPKTVETADEREKLMFRVKARISPELLQKYVRHVKTGVPGVAYVRIDPGASWPGHLAHTVN</sequence>
<dbReference type="EMBL" id="JBHRUV010000002">
    <property type="protein sequence ID" value="MFC3264820.1"/>
    <property type="molecule type" value="Genomic_DNA"/>
</dbReference>
<evidence type="ECO:0000256" key="1">
    <source>
        <dbReference type="SAM" id="Coils"/>
    </source>
</evidence>
<dbReference type="SUPFAM" id="SSF111369">
    <property type="entry name" value="HlyD-like secretion proteins"/>
    <property type="match status" value="3"/>
</dbReference>
<keyword evidence="2" id="KW-1133">Transmembrane helix</keyword>
<dbReference type="RefSeq" id="WP_376828831.1">
    <property type="nucleotide sequence ID" value="NZ_JBHLWR010000004.1"/>
</dbReference>
<dbReference type="Gene3D" id="1.10.287.470">
    <property type="entry name" value="Helix hairpin bin"/>
    <property type="match status" value="2"/>
</dbReference>
<dbReference type="PRINTS" id="PR01490">
    <property type="entry name" value="RTXTOXIND"/>
</dbReference>
<feature type="coiled-coil region" evidence="1">
    <location>
        <begin position="102"/>
        <end position="143"/>
    </location>
</feature>
<evidence type="ECO:0000256" key="2">
    <source>
        <dbReference type="SAM" id="Phobius"/>
    </source>
</evidence>
<keyword evidence="2" id="KW-0812">Transmembrane</keyword>
<comment type="caution">
    <text evidence="3">The sequence shown here is derived from an EMBL/GenBank/DDBJ whole genome shotgun (WGS) entry which is preliminary data.</text>
</comment>
<dbReference type="PANTHER" id="PTHR30438">
    <property type="entry name" value="36 KDA ANTIGEN-RELATED"/>
    <property type="match status" value="1"/>
</dbReference>
<gene>
    <name evidence="3" type="ORF">ACFOEX_00405</name>
</gene>
<keyword evidence="1" id="KW-0175">Coiled coil</keyword>
<dbReference type="Proteomes" id="UP001595536">
    <property type="component" value="Unassembled WGS sequence"/>
</dbReference>
<organism evidence="3 4">
    <name type="scientific">Camelimonas abortus</name>
    <dbReference type="NCBI Taxonomy" id="1017184"/>
    <lineage>
        <taxon>Bacteria</taxon>
        <taxon>Pseudomonadati</taxon>
        <taxon>Pseudomonadota</taxon>
        <taxon>Alphaproteobacteria</taxon>
        <taxon>Hyphomicrobiales</taxon>
        <taxon>Chelatococcaceae</taxon>
        <taxon>Camelimonas</taxon>
    </lineage>
</organism>
<protein>
    <submittedName>
        <fullName evidence="3">HlyD family secretion protein</fullName>
    </submittedName>
</protein>
<dbReference type="PANTHER" id="PTHR30438:SF2">
    <property type="entry name" value="MEMBRANE PROTEIN"/>
    <property type="match status" value="1"/>
</dbReference>
<proteinExistence type="predicted"/>
<reference evidence="4" key="1">
    <citation type="journal article" date="2019" name="Int. J. Syst. Evol. Microbiol.">
        <title>The Global Catalogue of Microorganisms (GCM) 10K type strain sequencing project: providing services to taxonomists for standard genome sequencing and annotation.</title>
        <authorList>
            <consortium name="The Broad Institute Genomics Platform"/>
            <consortium name="The Broad Institute Genome Sequencing Center for Infectious Disease"/>
            <person name="Wu L."/>
            <person name="Ma J."/>
        </authorList>
    </citation>
    <scope>NUCLEOTIDE SEQUENCE [LARGE SCALE GENOMIC DNA]</scope>
    <source>
        <strain evidence="4">CCM 7941</strain>
    </source>
</reference>
<evidence type="ECO:0000313" key="3">
    <source>
        <dbReference type="EMBL" id="MFC3264820.1"/>
    </source>
</evidence>
<evidence type="ECO:0000313" key="4">
    <source>
        <dbReference type="Proteomes" id="UP001595536"/>
    </source>
</evidence>
<dbReference type="Gene3D" id="2.40.50.100">
    <property type="match status" value="1"/>
</dbReference>
<keyword evidence="2" id="KW-0472">Membrane</keyword>
<feature type="transmembrane region" description="Helical" evidence="2">
    <location>
        <begin position="6"/>
        <end position="25"/>
    </location>
</feature>
<dbReference type="Gene3D" id="2.40.30.170">
    <property type="match status" value="1"/>
</dbReference>
<keyword evidence="4" id="KW-1185">Reference proteome</keyword>
<name>A0ABV7LAF4_9HYPH</name>